<feature type="compositionally biased region" description="Low complexity" evidence="1">
    <location>
        <begin position="232"/>
        <end position="244"/>
    </location>
</feature>
<keyword evidence="3" id="KW-1185">Reference proteome</keyword>
<dbReference type="EMBL" id="CAKKLH010000040">
    <property type="protein sequence ID" value="CAH0100576.1"/>
    <property type="molecule type" value="Genomic_DNA"/>
</dbReference>
<accession>A0A8J2RGG6</accession>
<proteinExistence type="predicted"/>
<evidence type="ECO:0000313" key="3">
    <source>
        <dbReference type="Proteomes" id="UP000789390"/>
    </source>
</evidence>
<protein>
    <submittedName>
        <fullName evidence="2">Uncharacterized protein</fullName>
    </submittedName>
</protein>
<dbReference type="AlphaFoldDB" id="A0A8J2RGG6"/>
<evidence type="ECO:0000313" key="2">
    <source>
        <dbReference type="EMBL" id="CAH0100576.1"/>
    </source>
</evidence>
<sequence>MSKGVNGVIVCQKSRGWVETTEATLKSALTDLLNLEVLEVDVRGQRAMVIFSHAEYANLAIKLLDGKVVHGFPGVPNGTYLTARILIRGVEVEEVFNLFLNFRAIRPIPGVGVVEANGAKLRKIATAKSIFCELYLEGLSKPVLVTSNTTRLTTLLAVTLPSLTLCHCLQLACFRNARVGRRDANRIRGHYEDDSAERSRISVAGRRNRAGRKAGHRSTDGGSNQPGPPVTQQSARGSASSQAGNRPTVQPVPQNRAVGMGIIKFTAPPTFSGKQGEDAADW</sequence>
<reference evidence="2" key="1">
    <citation type="submission" date="2021-11" db="EMBL/GenBank/DDBJ databases">
        <authorList>
            <person name="Schell T."/>
        </authorList>
    </citation>
    <scope>NUCLEOTIDE SEQUENCE</scope>
    <source>
        <strain evidence="2">M5</strain>
    </source>
</reference>
<comment type="caution">
    <text evidence="2">The sequence shown here is derived from an EMBL/GenBank/DDBJ whole genome shotgun (WGS) entry which is preliminary data.</text>
</comment>
<feature type="compositionally biased region" description="Basic residues" evidence="1">
    <location>
        <begin position="206"/>
        <end position="216"/>
    </location>
</feature>
<feature type="region of interest" description="Disordered" evidence="1">
    <location>
        <begin position="193"/>
        <end position="257"/>
    </location>
</feature>
<name>A0A8J2RGG6_9CRUS</name>
<evidence type="ECO:0000256" key="1">
    <source>
        <dbReference type="SAM" id="MobiDB-lite"/>
    </source>
</evidence>
<organism evidence="2 3">
    <name type="scientific">Daphnia galeata</name>
    <dbReference type="NCBI Taxonomy" id="27404"/>
    <lineage>
        <taxon>Eukaryota</taxon>
        <taxon>Metazoa</taxon>
        <taxon>Ecdysozoa</taxon>
        <taxon>Arthropoda</taxon>
        <taxon>Crustacea</taxon>
        <taxon>Branchiopoda</taxon>
        <taxon>Diplostraca</taxon>
        <taxon>Cladocera</taxon>
        <taxon>Anomopoda</taxon>
        <taxon>Daphniidae</taxon>
        <taxon>Daphnia</taxon>
    </lineage>
</organism>
<gene>
    <name evidence="2" type="ORF">DGAL_LOCUS2861</name>
</gene>
<dbReference type="Proteomes" id="UP000789390">
    <property type="component" value="Unassembled WGS sequence"/>
</dbReference>